<name>B8HTS2_CYAP4</name>
<organism evidence="2">
    <name type="scientific">Cyanothece sp. (strain PCC 7425 / ATCC 29141)</name>
    <dbReference type="NCBI Taxonomy" id="395961"/>
    <lineage>
        <taxon>Bacteria</taxon>
        <taxon>Bacillati</taxon>
        <taxon>Cyanobacteriota</taxon>
        <taxon>Cyanophyceae</taxon>
        <taxon>Gomontiellales</taxon>
        <taxon>Cyanothecaceae</taxon>
        <taxon>Cyanothece</taxon>
    </lineage>
</organism>
<evidence type="ECO:0000256" key="1">
    <source>
        <dbReference type="SAM" id="MobiDB-lite"/>
    </source>
</evidence>
<dbReference type="InterPro" id="IPR037257">
    <property type="entry name" value="T2SS_E_N_sf"/>
</dbReference>
<dbReference type="eggNOG" id="COG1922">
    <property type="taxonomic scope" value="Bacteria"/>
</dbReference>
<sequence length="206" mass="22724">MLSANQFNSQKHPQSFVHQQAAAVYLNCKNALNQQDWARLQQQAKELHKVAQQADQLILEVQTQLLEQAALQRDLSRATNLVTRIATSLTHLKTASADVPKEVVDHPANGPDSASKRLGAYLVEAELLTQAQIDVALADQRATGARLGEILAARGWIKQGTIEFLMEKVIMPDRKQVDPPPPPRPQFQQATRPSVAAQETLVDPFG</sequence>
<accession>B8HTS2</accession>
<dbReference type="KEGG" id="cyn:Cyan7425_3835"/>
<dbReference type="SUPFAM" id="SSF160246">
    <property type="entry name" value="EspE N-terminal domain-like"/>
    <property type="match status" value="1"/>
</dbReference>
<dbReference type="EMBL" id="CP001344">
    <property type="protein sequence ID" value="ACL46153.1"/>
    <property type="molecule type" value="Genomic_DNA"/>
</dbReference>
<dbReference type="AlphaFoldDB" id="B8HTS2"/>
<dbReference type="HOGENOM" id="CLU_1330111_0_0_3"/>
<gene>
    <name evidence="2" type="ordered locus">Cyan7425_3835</name>
</gene>
<evidence type="ECO:0000313" key="2">
    <source>
        <dbReference type="EMBL" id="ACL46153.1"/>
    </source>
</evidence>
<reference evidence="2" key="1">
    <citation type="submission" date="2009-01" db="EMBL/GenBank/DDBJ databases">
        <title>Complete sequence of chromosome Cyanothece sp. PCC 7425.</title>
        <authorList>
            <consortium name="US DOE Joint Genome Institute"/>
            <person name="Lucas S."/>
            <person name="Copeland A."/>
            <person name="Lapidus A."/>
            <person name="Glavina del Rio T."/>
            <person name="Dalin E."/>
            <person name="Tice H."/>
            <person name="Bruce D."/>
            <person name="Goodwin L."/>
            <person name="Pitluck S."/>
            <person name="Sims D."/>
            <person name="Meineke L."/>
            <person name="Brettin T."/>
            <person name="Detter J.C."/>
            <person name="Han C."/>
            <person name="Larimer F."/>
            <person name="Land M."/>
            <person name="Hauser L."/>
            <person name="Kyrpides N."/>
            <person name="Ovchinnikova G."/>
            <person name="Liberton M."/>
            <person name="Stoeckel J."/>
            <person name="Banerjee A."/>
            <person name="Singh A."/>
            <person name="Page L."/>
            <person name="Sato H."/>
            <person name="Zhao L."/>
            <person name="Sherman L."/>
            <person name="Pakrasi H."/>
            <person name="Richardson P."/>
        </authorList>
    </citation>
    <scope>NUCLEOTIDE SEQUENCE</scope>
    <source>
        <strain evidence="2">PCC 7425</strain>
    </source>
</reference>
<proteinExistence type="predicted"/>
<protein>
    <submittedName>
        <fullName evidence="2">Uncharacterized protein</fullName>
    </submittedName>
</protein>
<feature type="region of interest" description="Disordered" evidence="1">
    <location>
        <begin position="173"/>
        <end position="206"/>
    </location>
</feature>